<dbReference type="InterPro" id="IPR017930">
    <property type="entry name" value="Myb_dom"/>
</dbReference>
<evidence type="ECO:0000259" key="9">
    <source>
        <dbReference type="PROSITE" id="PS50090"/>
    </source>
</evidence>
<evidence type="ECO:0000256" key="4">
    <source>
        <dbReference type="ARBA" id="ARBA00022728"/>
    </source>
</evidence>
<keyword evidence="6" id="KW-0238">DNA-binding</keyword>
<dbReference type="Proteomes" id="UP000504618">
    <property type="component" value="Unplaced"/>
</dbReference>
<evidence type="ECO:0000256" key="1">
    <source>
        <dbReference type="ARBA" id="ARBA00004123"/>
    </source>
</evidence>
<accession>A0A6J1R635</accession>
<keyword evidence="4" id="KW-0747">Spliceosome</keyword>
<protein>
    <submittedName>
        <fullName evidence="12">Pre-mRNA-splicing factor CEF1-like</fullName>
    </submittedName>
</protein>
<dbReference type="GO" id="GO:0000398">
    <property type="term" value="P:mRNA splicing, via spliceosome"/>
    <property type="evidence" value="ECO:0007669"/>
    <property type="project" value="InterPro"/>
</dbReference>
<name>A0A6J1R635_9HYME</name>
<comment type="subcellular location">
    <subcellularLocation>
        <location evidence="1">Nucleus</location>
    </subcellularLocation>
</comment>
<comment type="similarity">
    <text evidence="2">Belongs to the CEF1 family.</text>
</comment>
<dbReference type="OrthoDB" id="1410009at2759"/>
<keyword evidence="11" id="KW-1185">Reference proteome</keyword>
<evidence type="ECO:0000313" key="11">
    <source>
        <dbReference type="Proteomes" id="UP000504618"/>
    </source>
</evidence>
<dbReference type="InterPro" id="IPR001005">
    <property type="entry name" value="SANT/Myb"/>
</dbReference>
<dbReference type="InterPro" id="IPR047242">
    <property type="entry name" value="CDC5L/Cef1"/>
</dbReference>
<dbReference type="Gene3D" id="1.10.10.60">
    <property type="entry name" value="Homeodomain-like"/>
    <property type="match status" value="1"/>
</dbReference>
<evidence type="ECO:0000313" key="12">
    <source>
        <dbReference type="RefSeq" id="XP_024889663.1"/>
    </source>
</evidence>
<dbReference type="PROSITE" id="PS50090">
    <property type="entry name" value="MYB_LIKE"/>
    <property type="match status" value="1"/>
</dbReference>
<evidence type="ECO:0000256" key="3">
    <source>
        <dbReference type="ARBA" id="ARBA00022664"/>
    </source>
</evidence>
<dbReference type="SUPFAM" id="SSF46689">
    <property type="entry name" value="Homeodomain-like"/>
    <property type="match status" value="1"/>
</dbReference>
<dbReference type="CDD" id="cd00167">
    <property type="entry name" value="SANT"/>
    <property type="match status" value="1"/>
</dbReference>
<feature type="domain" description="Myb-like" evidence="9">
    <location>
        <begin position="1"/>
        <end position="49"/>
    </location>
</feature>
<dbReference type="PROSITE" id="PS51294">
    <property type="entry name" value="HTH_MYB"/>
    <property type="match status" value="1"/>
</dbReference>
<dbReference type="GO" id="GO:0000974">
    <property type="term" value="C:Prp19 complex"/>
    <property type="evidence" value="ECO:0007669"/>
    <property type="project" value="InterPro"/>
</dbReference>
<dbReference type="GeneID" id="112466033"/>
<dbReference type="Pfam" id="PF00249">
    <property type="entry name" value="Myb_DNA-binding"/>
    <property type="match status" value="1"/>
</dbReference>
<reference evidence="12" key="1">
    <citation type="submission" date="2025-08" db="UniProtKB">
        <authorList>
            <consortium name="RefSeq"/>
        </authorList>
    </citation>
    <scope>IDENTIFICATION</scope>
    <source>
        <tissue evidence="12">Whole body</tissue>
    </source>
</reference>
<keyword evidence="7" id="KW-0508">mRNA splicing</keyword>
<keyword evidence="3" id="KW-0507">mRNA processing</keyword>
<feature type="domain" description="HTH myb-type" evidence="10">
    <location>
        <begin position="12"/>
        <end position="53"/>
    </location>
</feature>
<evidence type="ECO:0000256" key="6">
    <source>
        <dbReference type="ARBA" id="ARBA00023125"/>
    </source>
</evidence>
<dbReference type="PANTHER" id="PTHR45885:SF1">
    <property type="entry name" value="CELL DIVISION CYCLE 5-LIKE PROTEIN"/>
    <property type="match status" value="1"/>
</dbReference>
<dbReference type="PANTHER" id="PTHR45885">
    <property type="entry name" value="CELL DIVISION CYCLE 5-LIKE PROTEIN"/>
    <property type="match status" value="1"/>
</dbReference>
<evidence type="ECO:0000256" key="8">
    <source>
        <dbReference type="ARBA" id="ARBA00023242"/>
    </source>
</evidence>
<organism evidence="11 12">
    <name type="scientific">Temnothorax curvispinosus</name>
    <dbReference type="NCBI Taxonomy" id="300111"/>
    <lineage>
        <taxon>Eukaryota</taxon>
        <taxon>Metazoa</taxon>
        <taxon>Ecdysozoa</taxon>
        <taxon>Arthropoda</taxon>
        <taxon>Hexapoda</taxon>
        <taxon>Insecta</taxon>
        <taxon>Pterygota</taxon>
        <taxon>Neoptera</taxon>
        <taxon>Endopterygota</taxon>
        <taxon>Hymenoptera</taxon>
        <taxon>Apocrita</taxon>
        <taxon>Aculeata</taxon>
        <taxon>Formicoidea</taxon>
        <taxon>Formicidae</taxon>
        <taxon>Myrmicinae</taxon>
        <taxon>Temnothorax</taxon>
    </lineage>
</organism>
<evidence type="ECO:0000256" key="7">
    <source>
        <dbReference type="ARBA" id="ARBA00023187"/>
    </source>
</evidence>
<dbReference type="AlphaFoldDB" id="A0A6J1R635"/>
<dbReference type="GO" id="GO:0005681">
    <property type="term" value="C:spliceosomal complex"/>
    <property type="evidence" value="ECO:0007669"/>
    <property type="project" value="UniProtKB-KW"/>
</dbReference>
<dbReference type="RefSeq" id="XP_024889663.1">
    <property type="nucleotide sequence ID" value="XM_025033895.1"/>
</dbReference>
<proteinExistence type="inferred from homology"/>
<dbReference type="InterPro" id="IPR009057">
    <property type="entry name" value="Homeodomain-like_sf"/>
</dbReference>
<dbReference type="GO" id="GO:0003677">
    <property type="term" value="F:DNA binding"/>
    <property type="evidence" value="ECO:0007669"/>
    <property type="project" value="UniProtKB-KW"/>
</dbReference>
<gene>
    <name evidence="12" type="primary">LOC112466033</name>
</gene>
<evidence type="ECO:0000256" key="2">
    <source>
        <dbReference type="ARBA" id="ARBA00010506"/>
    </source>
</evidence>
<keyword evidence="8" id="KW-0539">Nucleus</keyword>
<sequence>MQSYMWTNTHFDILKAAVAKYGEHQWGHVATLLPGHNAMMCEARWRQLQLLEQAQKGEEARPDPKDMDQDELEMLRIFVRDVGDVGDVVARVTHQAGKLCIR</sequence>
<evidence type="ECO:0000256" key="5">
    <source>
        <dbReference type="ARBA" id="ARBA00022737"/>
    </source>
</evidence>
<evidence type="ECO:0000259" key="10">
    <source>
        <dbReference type="PROSITE" id="PS51294"/>
    </source>
</evidence>
<keyword evidence="5" id="KW-0677">Repeat</keyword>